<accession>I2Q691</accession>
<dbReference type="InterPro" id="IPR013656">
    <property type="entry name" value="PAS_4"/>
</dbReference>
<dbReference type="GO" id="GO:0016020">
    <property type="term" value="C:membrane"/>
    <property type="evidence" value="ECO:0007669"/>
    <property type="project" value="InterPro"/>
</dbReference>
<evidence type="ECO:0000256" key="1">
    <source>
        <dbReference type="ARBA" id="ARBA00023224"/>
    </source>
</evidence>
<dbReference type="InterPro" id="IPR004089">
    <property type="entry name" value="MCPsignal_dom"/>
</dbReference>
<proteinExistence type="predicted"/>
<evidence type="ECO:0000313" key="7">
    <source>
        <dbReference type="EMBL" id="EIG55297.1"/>
    </source>
</evidence>
<evidence type="ECO:0000259" key="6">
    <source>
        <dbReference type="PROSITE" id="PS50113"/>
    </source>
</evidence>
<keyword evidence="4" id="KW-1133">Transmembrane helix</keyword>
<name>I2Q691_9BACT</name>
<protein>
    <submittedName>
        <fullName evidence="7">Methyl-accepting chemotaxis protein</fullName>
    </submittedName>
</protein>
<dbReference type="PANTHER" id="PTHR32089:SF112">
    <property type="entry name" value="LYSOZYME-LIKE PROTEIN-RELATED"/>
    <property type="match status" value="1"/>
</dbReference>
<dbReference type="Gene3D" id="3.30.450.20">
    <property type="entry name" value="PAS domain"/>
    <property type="match status" value="1"/>
</dbReference>
<dbReference type="EMBL" id="JH600068">
    <property type="protein sequence ID" value="EIG55297.1"/>
    <property type="molecule type" value="Genomic_DNA"/>
</dbReference>
<reference evidence="7" key="1">
    <citation type="submission" date="2011-11" db="EMBL/GenBank/DDBJ databases">
        <title>Improved High-Quality Draft sequence of Desulfovibrio sp. U5L.</title>
        <authorList>
            <consortium name="US DOE Joint Genome Institute"/>
            <person name="Lucas S."/>
            <person name="Han J."/>
            <person name="Lapidus A."/>
            <person name="Cheng J.-F."/>
            <person name="Goodwin L."/>
            <person name="Pitluck S."/>
            <person name="Peters L."/>
            <person name="Ovchinnikova G."/>
            <person name="Held B."/>
            <person name="Detter J.C."/>
            <person name="Han C."/>
            <person name="Tapia R."/>
            <person name="Land M."/>
            <person name="Hauser L."/>
            <person name="Kyrpides N."/>
            <person name="Ivanova N."/>
            <person name="Pagani I."/>
            <person name="Gabster J."/>
            <person name="Walker C."/>
            <person name="Stolyar S."/>
            <person name="Stahl D."/>
            <person name="Arkin A."/>
            <person name="Dehal P."/>
            <person name="Hazen T."/>
            <person name="Woyke T."/>
        </authorList>
    </citation>
    <scope>NUCLEOTIDE SEQUENCE [LARGE SCALE GENOMIC DNA]</scope>
    <source>
        <strain evidence="7">U5L</strain>
    </source>
</reference>
<dbReference type="STRING" id="596152.DesU5LDRAFT_3678"/>
<dbReference type="GO" id="GO:0007165">
    <property type="term" value="P:signal transduction"/>
    <property type="evidence" value="ECO:0007669"/>
    <property type="project" value="UniProtKB-KW"/>
</dbReference>
<feature type="transmembrane region" description="Helical" evidence="4">
    <location>
        <begin position="32"/>
        <end position="53"/>
    </location>
</feature>
<dbReference type="SUPFAM" id="SSF55785">
    <property type="entry name" value="PYP-like sensor domain (PAS domain)"/>
    <property type="match status" value="1"/>
</dbReference>
<sequence>MSAEMLAWLGGLAAALAVAAGAGWLFGLSGPAGAAVAGLFPGAVAVAAVLAAAGRRRAERQAIIRALADIDAGRSPADLPGSGDPEAEALSRALAELGRSVGTTRGFFTGIVKGLPIPFLLVDPDERTLFTNDATLRMLEIDGPPESQLGRTLAEVFYNAPGRETVVGKAMRQKMVFSNKEVTITGHKGGRRNVFYNVFPLLDAAGAVIGGLCLYLDTTELTAKEEALSRENARTSSRAARAGDIATDLAATAKTLARQVEQASETAGGQRRRLDQVAEAVTELGQSARHISAVADEADAVAEKTRDRAAGAAATMDRVLAGMEALSRTAESLGGHMDTLSEQAREVGGILGVISDIADQTNLLALNAAIEAARAGESGRGFAVVADEVRKLAEKSMAATSQVERNVIAIRQSAETNRQATGEAVAQVRDTAAIAGEAGAALSAILALAGETTSHVRSIAAAATAQTRAGDDAGRAGGEMAGATADTTRAMDASARAVGELARVASDLEALFNEADAG</sequence>
<dbReference type="AlphaFoldDB" id="I2Q691"/>
<evidence type="ECO:0000259" key="5">
    <source>
        <dbReference type="PROSITE" id="PS50111"/>
    </source>
</evidence>
<dbReference type="eggNOG" id="COG0840">
    <property type="taxonomic scope" value="Bacteria"/>
</dbReference>
<dbReference type="Pfam" id="PF00015">
    <property type="entry name" value="MCPsignal"/>
    <property type="match status" value="1"/>
</dbReference>
<dbReference type="SUPFAM" id="SSF58104">
    <property type="entry name" value="Methyl-accepting chemotaxis protein (MCP) signaling domain"/>
    <property type="match status" value="1"/>
</dbReference>
<gene>
    <name evidence="7" type="ORF">DesU5LDRAFT_3678</name>
</gene>
<dbReference type="PROSITE" id="PS50113">
    <property type="entry name" value="PAC"/>
    <property type="match status" value="1"/>
</dbReference>
<dbReference type="HOGENOM" id="CLU_000445_107_27_7"/>
<dbReference type="PANTHER" id="PTHR32089">
    <property type="entry name" value="METHYL-ACCEPTING CHEMOTAXIS PROTEIN MCPB"/>
    <property type="match status" value="1"/>
</dbReference>
<dbReference type="SMART" id="SM00283">
    <property type="entry name" value="MA"/>
    <property type="match status" value="1"/>
</dbReference>
<evidence type="ECO:0000256" key="4">
    <source>
        <dbReference type="SAM" id="Phobius"/>
    </source>
</evidence>
<evidence type="ECO:0000256" key="2">
    <source>
        <dbReference type="PROSITE-ProRule" id="PRU00284"/>
    </source>
</evidence>
<organism evidence="7">
    <name type="scientific">Desulfovibrio sp. U5L</name>
    <dbReference type="NCBI Taxonomy" id="596152"/>
    <lineage>
        <taxon>Bacteria</taxon>
        <taxon>Pseudomonadati</taxon>
        <taxon>Thermodesulfobacteriota</taxon>
        <taxon>Desulfovibrionia</taxon>
        <taxon>Desulfovibrionales</taxon>
        <taxon>Desulfovibrionaceae</taxon>
        <taxon>Desulfovibrio</taxon>
    </lineage>
</organism>
<feature type="region of interest" description="Disordered" evidence="3">
    <location>
        <begin position="468"/>
        <end position="489"/>
    </location>
</feature>
<keyword evidence="4" id="KW-0812">Transmembrane</keyword>
<dbReference type="InterPro" id="IPR000700">
    <property type="entry name" value="PAS-assoc_C"/>
</dbReference>
<dbReference type="PROSITE" id="PS50111">
    <property type="entry name" value="CHEMOTAXIS_TRANSDUC_2"/>
    <property type="match status" value="1"/>
</dbReference>
<feature type="domain" description="PAC" evidence="6">
    <location>
        <begin position="178"/>
        <end position="230"/>
    </location>
</feature>
<dbReference type="InterPro" id="IPR000014">
    <property type="entry name" value="PAS"/>
</dbReference>
<dbReference type="CDD" id="cd00130">
    <property type="entry name" value="PAS"/>
    <property type="match status" value="1"/>
</dbReference>
<dbReference type="InterPro" id="IPR035965">
    <property type="entry name" value="PAS-like_dom_sf"/>
</dbReference>
<dbReference type="Gene3D" id="1.10.287.950">
    <property type="entry name" value="Methyl-accepting chemotaxis protein"/>
    <property type="match status" value="1"/>
</dbReference>
<keyword evidence="4" id="KW-0472">Membrane</keyword>
<feature type="domain" description="Methyl-accepting transducer" evidence="5">
    <location>
        <begin position="245"/>
        <end position="481"/>
    </location>
</feature>
<dbReference type="OrthoDB" id="9816383at2"/>
<evidence type="ECO:0000256" key="3">
    <source>
        <dbReference type="SAM" id="MobiDB-lite"/>
    </source>
</evidence>
<keyword evidence="1 2" id="KW-0807">Transducer</keyword>
<dbReference type="Pfam" id="PF08448">
    <property type="entry name" value="PAS_4"/>
    <property type="match status" value="1"/>
</dbReference>